<keyword evidence="2" id="KW-0175">Coiled coil</keyword>
<dbReference type="NCBIfam" id="NF010247">
    <property type="entry name" value="PRK13694.1"/>
    <property type="match status" value="1"/>
</dbReference>
<evidence type="ECO:0000256" key="1">
    <source>
        <dbReference type="HAMAP-Rule" id="MF_00797"/>
    </source>
</evidence>
<dbReference type="HAMAP" id="MF_00797">
    <property type="entry name" value="UPF0335"/>
    <property type="match status" value="1"/>
</dbReference>
<dbReference type="AlphaFoldDB" id="A0A934V0E8"/>
<gene>
    <name evidence="4" type="ORF">CKO21_08725</name>
</gene>
<comment type="similarity">
    <text evidence="1">Belongs to the UPF0335 family.</text>
</comment>
<dbReference type="InterPro" id="IPR018753">
    <property type="entry name" value="GapR-like"/>
</dbReference>
<accession>A0A934V0E8</accession>
<dbReference type="Pfam" id="PF10073">
    <property type="entry name" value="GapR_DNA-bd"/>
    <property type="match status" value="1"/>
</dbReference>
<evidence type="ECO:0000313" key="4">
    <source>
        <dbReference type="EMBL" id="MBK1697330.1"/>
    </source>
</evidence>
<evidence type="ECO:0000313" key="5">
    <source>
        <dbReference type="Proteomes" id="UP000778970"/>
    </source>
</evidence>
<organism evidence="4 5">
    <name type="scientific">Rhodovibrio salinarum</name>
    <dbReference type="NCBI Taxonomy" id="1087"/>
    <lineage>
        <taxon>Bacteria</taxon>
        <taxon>Pseudomonadati</taxon>
        <taxon>Pseudomonadota</taxon>
        <taxon>Alphaproteobacteria</taxon>
        <taxon>Rhodospirillales</taxon>
        <taxon>Rhodovibrionaceae</taxon>
        <taxon>Rhodovibrio</taxon>
    </lineage>
</organism>
<evidence type="ECO:0000259" key="3">
    <source>
        <dbReference type="Pfam" id="PF10073"/>
    </source>
</evidence>
<dbReference type="InterPro" id="IPR046367">
    <property type="entry name" value="GapR-like_DNA-bd"/>
</dbReference>
<proteinExistence type="inferred from homology"/>
<reference evidence="4" key="1">
    <citation type="submission" date="2017-08" db="EMBL/GenBank/DDBJ databases">
        <authorList>
            <person name="Imhoff J.F."/>
            <person name="Rahn T."/>
            <person name="Kuenzel S."/>
            <person name="Neulinger S.C."/>
        </authorList>
    </citation>
    <scope>NUCLEOTIDE SEQUENCE</scope>
    <source>
        <strain evidence="4">DSM 9154</strain>
    </source>
</reference>
<reference evidence="4" key="2">
    <citation type="journal article" date="2020" name="Microorganisms">
        <title>Osmotic Adaptation and Compatible Solute Biosynthesis of Phototrophic Bacteria as Revealed from Genome Analyses.</title>
        <authorList>
            <person name="Imhoff J.F."/>
            <person name="Rahn T."/>
            <person name="Kunzel S."/>
            <person name="Keller A."/>
            <person name="Neulinger S.C."/>
        </authorList>
    </citation>
    <scope>NUCLEOTIDE SEQUENCE</scope>
    <source>
        <strain evidence="4">DSM 9154</strain>
    </source>
</reference>
<dbReference type="GO" id="GO:0003677">
    <property type="term" value="F:DNA binding"/>
    <property type="evidence" value="ECO:0007669"/>
    <property type="project" value="InterPro"/>
</dbReference>
<dbReference type="EMBL" id="NRRE01000022">
    <property type="protein sequence ID" value="MBK1697330.1"/>
    <property type="molecule type" value="Genomic_DNA"/>
</dbReference>
<dbReference type="RefSeq" id="WP_027288335.1">
    <property type="nucleotide sequence ID" value="NZ_NRRE01000022.1"/>
</dbReference>
<comment type="caution">
    <text evidence="4">The sequence shown here is derived from an EMBL/GenBank/DDBJ whole genome shotgun (WGS) entry which is preliminary data.</text>
</comment>
<feature type="coiled-coil region" evidence="2">
    <location>
        <begin position="12"/>
        <end position="39"/>
    </location>
</feature>
<evidence type="ECO:0000256" key="2">
    <source>
        <dbReference type="SAM" id="Coils"/>
    </source>
</evidence>
<dbReference type="Proteomes" id="UP000778970">
    <property type="component" value="Unassembled WGS sequence"/>
</dbReference>
<feature type="domain" description="GapR-like DNA-binding" evidence="3">
    <location>
        <begin position="9"/>
        <end position="79"/>
    </location>
</feature>
<name>A0A934V0E8_9PROT</name>
<protein>
    <recommendedName>
        <fullName evidence="1">UPF0335 protein CKO21_08725</fullName>
    </recommendedName>
</protein>
<sequence>MADTQGITGDQLKSYIERIEKLEEEKANLQADIREVYSEAKSNGFDTKVMRQIVRLRKMDQQDRSEQEELLHIYKSAIGME</sequence>
<keyword evidence="5" id="KW-1185">Reference proteome</keyword>